<accession>A0ABP7N020</accession>
<feature type="signal peptide" evidence="1">
    <location>
        <begin position="1"/>
        <end position="27"/>
    </location>
</feature>
<dbReference type="EMBL" id="BAAAZU010000031">
    <property type="protein sequence ID" value="GAA3933785.1"/>
    <property type="molecule type" value="Genomic_DNA"/>
</dbReference>
<evidence type="ECO:0000313" key="2">
    <source>
        <dbReference type="EMBL" id="GAA3933785.1"/>
    </source>
</evidence>
<keyword evidence="3" id="KW-1185">Reference proteome</keyword>
<sequence length="199" mass="21336">MPLPRALSVASAACLLAILLWPQRGDAQIRRCTRPDGEVVFTDRDCADVGGTDRPQPSVHSPTYGGKPWARGCSRSLRALVNEVTAAIESRDVNRLAGVYNWTGMSSRSGYAVLGRLDLIANRPLVGVSAVLPAPQLSVDADGAMVVSGAVRAEDYPGAKIVKRTPVALRVDQTLSNGSTPTRTTFGLRQHMGCWWIVL</sequence>
<reference evidence="3" key="1">
    <citation type="journal article" date="2019" name="Int. J. Syst. Evol. Microbiol.">
        <title>The Global Catalogue of Microorganisms (GCM) 10K type strain sequencing project: providing services to taxonomists for standard genome sequencing and annotation.</title>
        <authorList>
            <consortium name="The Broad Institute Genomics Platform"/>
            <consortium name="The Broad Institute Genome Sequencing Center for Infectious Disease"/>
            <person name="Wu L."/>
            <person name="Ma J."/>
        </authorList>
    </citation>
    <scope>NUCLEOTIDE SEQUENCE [LARGE SCALE GENOMIC DNA]</scope>
    <source>
        <strain evidence="3">JCM 16916</strain>
    </source>
</reference>
<evidence type="ECO:0000313" key="3">
    <source>
        <dbReference type="Proteomes" id="UP001501727"/>
    </source>
</evidence>
<comment type="caution">
    <text evidence="2">The sequence shown here is derived from an EMBL/GenBank/DDBJ whole genome shotgun (WGS) entry which is preliminary data.</text>
</comment>
<keyword evidence="1" id="KW-0732">Signal</keyword>
<feature type="chain" id="PRO_5045156646" description="DUF4124 domain-containing protein" evidence="1">
    <location>
        <begin position="28"/>
        <end position="199"/>
    </location>
</feature>
<gene>
    <name evidence="2" type="ORF">GCM10022229_29660</name>
</gene>
<protein>
    <recommendedName>
        <fullName evidence="4">DUF4124 domain-containing protein</fullName>
    </recommendedName>
</protein>
<organism evidence="2 3">
    <name type="scientific">Luteimonas lutimaris</name>
    <dbReference type="NCBI Taxonomy" id="698645"/>
    <lineage>
        <taxon>Bacteria</taxon>
        <taxon>Pseudomonadati</taxon>
        <taxon>Pseudomonadota</taxon>
        <taxon>Gammaproteobacteria</taxon>
        <taxon>Lysobacterales</taxon>
        <taxon>Lysobacteraceae</taxon>
        <taxon>Luteimonas</taxon>
    </lineage>
</organism>
<proteinExistence type="predicted"/>
<evidence type="ECO:0008006" key="4">
    <source>
        <dbReference type="Google" id="ProtNLM"/>
    </source>
</evidence>
<evidence type="ECO:0000256" key="1">
    <source>
        <dbReference type="SAM" id="SignalP"/>
    </source>
</evidence>
<name>A0ABP7N020_9GAMM</name>
<dbReference type="Proteomes" id="UP001501727">
    <property type="component" value="Unassembled WGS sequence"/>
</dbReference>